<gene>
    <name evidence="3" type="ORF">EPA93_39025</name>
</gene>
<name>A0A4P6K2D9_KTERU</name>
<feature type="transmembrane region" description="Helical" evidence="2">
    <location>
        <begin position="256"/>
        <end position="280"/>
    </location>
</feature>
<dbReference type="OrthoDB" id="150039at2"/>
<dbReference type="Proteomes" id="UP000290365">
    <property type="component" value="Chromosome"/>
</dbReference>
<keyword evidence="2" id="KW-0812">Transmembrane</keyword>
<protein>
    <submittedName>
        <fullName evidence="3">Uncharacterized protein</fullName>
    </submittedName>
</protein>
<feature type="region of interest" description="Disordered" evidence="1">
    <location>
        <begin position="1"/>
        <end position="23"/>
    </location>
</feature>
<feature type="transmembrane region" description="Helical" evidence="2">
    <location>
        <begin position="228"/>
        <end position="249"/>
    </location>
</feature>
<reference evidence="3 4" key="1">
    <citation type="submission" date="2019-01" db="EMBL/GenBank/DDBJ databases">
        <title>Ktedonosporobacter rubrisoli SCAWS-G2.</title>
        <authorList>
            <person name="Huang Y."/>
            <person name="Yan B."/>
        </authorList>
    </citation>
    <scope>NUCLEOTIDE SEQUENCE [LARGE SCALE GENOMIC DNA]</scope>
    <source>
        <strain evidence="3 4">SCAWS-G2</strain>
    </source>
</reference>
<evidence type="ECO:0000313" key="4">
    <source>
        <dbReference type="Proteomes" id="UP000290365"/>
    </source>
</evidence>
<feature type="transmembrane region" description="Helical" evidence="2">
    <location>
        <begin position="193"/>
        <end position="216"/>
    </location>
</feature>
<proteinExistence type="predicted"/>
<dbReference type="RefSeq" id="WP_129892707.1">
    <property type="nucleotide sequence ID" value="NZ_CP035758.1"/>
</dbReference>
<organism evidence="3 4">
    <name type="scientific">Ktedonosporobacter rubrisoli</name>
    <dbReference type="NCBI Taxonomy" id="2509675"/>
    <lineage>
        <taxon>Bacteria</taxon>
        <taxon>Bacillati</taxon>
        <taxon>Chloroflexota</taxon>
        <taxon>Ktedonobacteria</taxon>
        <taxon>Ktedonobacterales</taxon>
        <taxon>Ktedonosporobacteraceae</taxon>
        <taxon>Ktedonosporobacter</taxon>
    </lineage>
</organism>
<dbReference type="AlphaFoldDB" id="A0A4P6K2D9"/>
<evidence type="ECO:0000256" key="2">
    <source>
        <dbReference type="SAM" id="Phobius"/>
    </source>
</evidence>
<keyword evidence="2" id="KW-1133">Transmembrane helix</keyword>
<dbReference type="KEGG" id="kbs:EPA93_39025"/>
<keyword evidence="2" id="KW-0472">Membrane</keyword>
<feature type="transmembrane region" description="Helical" evidence="2">
    <location>
        <begin position="376"/>
        <end position="400"/>
    </location>
</feature>
<feature type="transmembrane region" description="Helical" evidence="2">
    <location>
        <begin position="300"/>
        <end position="321"/>
    </location>
</feature>
<accession>A0A4P6K2D9</accession>
<feature type="transmembrane region" description="Helical" evidence="2">
    <location>
        <begin position="70"/>
        <end position="91"/>
    </location>
</feature>
<evidence type="ECO:0000256" key="1">
    <source>
        <dbReference type="SAM" id="MobiDB-lite"/>
    </source>
</evidence>
<keyword evidence="4" id="KW-1185">Reference proteome</keyword>
<feature type="transmembrane region" description="Helical" evidence="2">
    <location>
        <begin position="152"/>
        <end position="172"/>
    </location>
</feature>
<feature type="transmembrane region" description="Helical" evidence="2">
    <location>
        <begin position="111"/>
        <end position="132"/>
    </location>
</feature>
<dbReference type="EMBL" id="CP035758">
    <property type="protein sequence ID" value="QBD81646.1"/>
    <property type="molecule type" value="Genomic_DNA"/>
</dbReference>
<sequence length="413" mass="45835">MARSGVPSTRLKPPELQEQPGSASSERRFRRISAWLLWFFALQGELGVIWDREWHAHVGRDQFWTPPHMLMYSGVAGAGLLALLVVLLDTIRYRRAIAGVNDKTTIQVFKIFHAPLGAVVTGFGALIGLIAAPLDNYWHELYGIDVALWAPFHMMGVIGGLIGMLGIIYLFAAEAAIERAKGSAVWRLLGLNFFEWGALLTMVTLLNFTLTGFLMFPVVDLGPLQISTYPLPLIMCGAFCFVAALRLTYRPGVATLMTLILVMHTLVVELFVPWAIRTAVAEQGLAFRDPNDIPVFRWDYALLPFLFIVSVLIFDGIALWYRRRGEPSKILQGVKKAGLLGMLITLPAVPLTMYILRSYSIYAPIFLPRPGLEIPMALWIGAIAGTAITTLLAGFLGGMLGSEFGDIWRWNTR</sequence>
<evidence type="ECO:0000313" key="3">
    <source>
        <dbReference type="EMBL" id="QBD81646.1"/>
    </source>
</evidence>
<feature type="transmembrane region" description="Helical" evidence="2">
    <location>
        <begin position="32"/>
        <end position="50"/>
    </location>
</feature>
<feature type="transmembrane region" description="Helical" evidence="2">
    <location>
        <begin position="337"/>
        <end position="356"/>
    </location>
</feature>